<sequence length="42" mass="4558">MEITTTGAEGEVGFIHRRDSQVGNVGSQGITDERARDLGLQR</sequence>
<name>A0A2S6I1K2_9BACT</name>
<keyword evidence="3" id="KW-1185">Reference proteome</keyword>
<organism evidence="2 3">
    <name type="scientific">Neolewinella xylanilytica</name>
    <dbReference type="NCBI Taxonomy" id="1514080"/>
    <lineage>
        <taxon>Bacteria</taxon>
        <taxon>Pseudomonadati</taxon>
        <taxon>Bacteroidota</taxon>
        <taxon>Saprospiria</taxon>
        <taxon>Saprospirales</taxon>
        <taxon>Lewinellaceae</taxon>
        <taxon>Neolewinella</taxon>
    </lineage>
</organism>
<proteinExistence type="predicted"/>
<reference evidence="2 3" key="1">
    <citation type="submission" date="2018-02" db="EMBL/GenBank/DDBJ databases">
        <title>Genomic Encyclopedia of Archaeal and Bacterial Type Strains, Phase II (KMG-II): from individual species to whole genera.</title>
        <authorList>
            <person name="Goeker M."/>
        </authorList>
    </citation>
    <scope>NUCLEOTIDE SEQUENCE [LARGE SCALE GENOMIC DNA]</scope>
    <source>
        <strain evidence="2 3">DSM 29526</strain>
    </source>
</reference>
<evidence type="ECO:0000256" key="1">
    <source>
        <dbReference type="SAM" id="MobiDB-lite"/>
    </source>
</evidence>
<evidence type="ECO:0000313" key="3">
    <source>
        <dbReference type="Proteomes" id="UP000237662"/>
    </source>
</evidence>
<dbReference type="EMBL" id="PTJC01000006">
    <property type="protein sequence ID" value="PPK85052.1"/>
    <property type="molecule type" value="Genomic_DNA"/>
</dbReference>
<gene>
    <name evidence="2" type="ORF">CLV84_1941</name>
</gene>
<feature type="compositionally biased region" description="Basic and acidic residues" evidence="1">
    <location>
        <begin position="31"/>
        <end position="42"/>
    </location>
</feature>
<protein>
    <submittedName>
        <fullName evidence="2">Uncharacterized protein</fullName>
    </submittedName>
</protein>
<dbReference type="AlphaFoldDB" id="A0A2S6I1K2"/>
<dbReference type="RefSeq" id="WP_262497198.1">
    <property type="nucleotide sequence ID" value="NZ_PTJC01000006.1"/>
</dbReference>
<evidence type="ECO:0000313" key="2">
    <source>
        <dbReference type="EMBL" id="PPK85052.1"/>
    </source>
</evidence>
<feature type="compositionally biased region" description="Polar residues" evidence="1">
    <location>
        <begin position="21"/>
        <end position="30"/>
    </location>
</feature>
<feature type="region of interest" description="Disordered" evidence="1">
    <location>
        <begin position="1"/>
        <end position="42"/>
    </location>
</feature>
<accession>A0A2S6I1K2</accession>
<comment type="caution">
    <text evidence="2">The sequence shown here is derived from an EMBL/GenBank/DDBJ whole genome shotgun (WGS) entry which is preliminary data.</text>
</comment>
<dbReference type="Proteomes" id="UP000237662">
    <property type="component" value="Unassembled WGS sequence"/>
</dbReference>